<evidence type="ECO:0000313" key="2">
    <source>
        <dbReference type="EMBL" id="MDQ0325630.1"/>
    </source>
</evidence>
<gene>
    <name evidence="2" type="ORF">J2R99_001479</name>
</gene>
<evidence type="ECO:0008006" key="4">
    <source>
        <dbReference type="Google" id="ProtNLM"/>
    </source>
</evidence>
<protein>
    <recommendedName>
        <fullName evidence="4">Anti-sigma factor NepR domain-containing protein</fullName>
    </recommendedName>
</protein>
<keyword evidence="3" id="KW-1185">Reference proteome</keyword>
<evidence type="ECO:0000256" key="1">
    <source>
        <dbReference type="SAM" id="MobiDB-lite"/>
    </source>
</evidence>
<dbReference type="RefSeq" id="WP_307153810.1">
    <property type="nucleotide sequence ID" value="NZ_JAUSUK010000001.1"/>
</dbReference>
<evidence type="ECO:0000313" key="3">
    <source>
        <dbReference type="Proteomes" id="UP001230253"/>
    </source>
</evidence>
<accession>A0ABU0C560</accession>
<reference evidence="2 3" key="1">
    <citation type="submission" date="2023-07" db="EMBL/GenBank/DDBJ databases">
        <title>Genomic Encyclopedia of Type Strains, Phase IV (KMG-IV): sequencing the most valuable type-strain genomes for metagenomic binning, comparative biology and taxonomic classification.</title>
        <authorList>
            <person name="Goeker M."/>
        </authorList>
    </citation>
    <scope>NUCLEOTIDE SEQUENCE [LARGE SCALE GENOMIC DNA]</scope>
    <source>
        <strain evidence="2 3">DSM 11549</strain>
    </source>
</reference>
<sequence>MESSPNLVQDDSDLQRQLAKLGEEVLTEDVPERLLQALTGAVQTPEELSGAAAGERTAVSSELSPFTKTKRDD</sequence>
<feature type="compositionally biased region" description="Polar residues" evidence="1">
    <location>
        <begin position="58"/>
        <end position="67"/>
    </location>
</feature>
<feature type="region of interest" description="Disordered" evidence="1">
    <location>
        <begin position="46"/>
        <end position="73"/>
    </location>
</feature>
<comment type="caution">
    <text evidence="2">The sequence shown here is derived from an EMBL/GenBank/DDBJ whole genome shotgun (WGS) entry which is preliminary data.</text>
</comment>
<dbReference type="EMBL" id="JAUSUK010000001">
    <property type="protein sequence ID" value="MDQ0325630.1"/>
    <property type="molecule type" value="Genomic_DNA"/>
</dbReference>
<dbReference type="Proteomes" id="UP001230253">
    <property type="component" value="Unassembled WGS sequence"/>
</dbReference>
<name>A0ABU0C560_9BRAD</name>
<organism evidence="2 3">
    <name type="scientific">Rhodopseudomonas julia</name>
    <dbReference type="NCBI Taxonomy" id="200617"/>
    <lineage>
        <taxon>Bacteria</taxon>
        <taxon>Pseudomonadati</taxon>
        <taxon>Pseudomonadota</taxon>
        <taxon>Alphaproteobacteria</taxon>
        <taxon>Hyphomicrobiales</taxon>
        <taxon>Nitrobacteraceae</taxon>
        <taxon>Rhodopseudomonas</taxon>
    </lineage>
</organism>
<proteinExistence type="predicted"/>